<dbReference type="EMBL" id="JBHSSE010000003">
    <property type="protein sequence ID" value="MFC6200506.1"/>
    <property type="molecule type" value="Genomic_DNA"/>
</dbReference>
<organism evidence="11 12">
    <name type="scientific">Lactiplantibacillus nangangensis</name>
    <dbReference type="NCBI Taxonomy" id="2559917"/>
    <lineage>
        <taxon>Bacteria</taxon>
        <taxon>Bacillati</taxon>
        <taxon>Bacillota</taxon>
        <taxon>Bacilli</taxon>
        <taxon>Lactobacillales</taxon>
        <taxon>Lactobacillaceae</taxon>
        <taxon>Lactiplantibacillus</taxon>
    </lineage>
</organism>
<keyword evidence="9" id="KW-0479">Metal-binding</keyword>
<keyword evidence="5 9" id="KW-1133">Transmembrane helix</keyword>
<dbReference type="InterPro" id="IPR008250">
    <property type="entry name" value="ATPase_P-typ_transduc_dom_A_sf"/>
</dbReference>
<feature type="transmembrane region" description="Helical" evidence="9">
    <location>
        <begin position="227"/>
        <end position="245"/>
    </location>
</feature>
<name>A0ABW1SFP0_9LACO</name>
<evidence type="ECO:0000256" key="3">
    <source>
        <dbReference type="ARBA" id="ARBA00022539"/>
    </source>
</evidence>
<reference evidence="12" key="1">
    <citation type="journal article" date="2019" name="Int. J. Syst. Evol. Microbiol.">
        <title>The Global Catalogue of Microorganisms (GCM) 10K type strain sequencing project: providing services to taxonomists for standard genome sequencing and annotation.</title>
        <authorList>
            <consortium name="The Broad Institute Genomics Platform"/>
            <consortium name="The Broad Institute Genome Sequencing Center for Infectious Disease"/>
            <person name="Wu L."/>
            <person name="Ma J."/>
        </authorList>
    </citation>
    <scope>NUCLEOTIDE SEQUENCE [LARGE SCALE GENOMIC DNA]</scope>
    <source>
        <strain evidence="12">CCM 8930</strain>
    </source>
</reference>
<dbReference type="InterPro" id="IPR023299">
    <property type="entry name" value="ATPase_P-typ_cyto_dom_N"/>
</dbReference>
<dbReference type="NCBIfam" id="TIGR01512">
    <property type="entry name" value="ATPase-IB2_Cd"/>
    <property type="match status" value="1"/>
</dbReference>
<evidence type="ECO:0000256" key="5">
    <source>
        <dbReference type="ARBA" id="ARBA00022989"/>
    </source>
</evidence>
<evidence type="ECO:0000259" key="10">
    <source>
        <dbReference type="Pfam" id="PF00122"/>
    </source>
</evidence>
<comment type="subcellular location">
    <subcellularLocation>
        <location evidence="9">Cell membrane</location>
    </subcellularLocation>
    <subcellularLocation>
        <location evidence="1">Membrane</location>
        <topology evidence="1">Multi-pass membrane protein</topology>
    </subcellularLocation>
</comment>
<dbReference type="InterPro" id="IPR023214">
    <property type="entry name" value="HAD_sf"/>
</dbReference>
<dbReference type="InterPro" id="IPR051014">
    <property type="entry name" value="Cation_Transport_ATPase_IB"/>
</dbReference>
<dbReference type="PANTHER" id="PTHR48085">
    <property type="entry name" value="CADMIUM/ZINC-TRANSPORTING ATPASE HMA2-RELATED"/>
    <property type="match status" value="1"/>
</dbReference>
<dbReference type="InterPro" id="IPR001757">
    <property type="entry name" value="P_typ_ATPase"/>
</dbReference>
<keyword evidence="9" id="KW-1003">Cell membrane</keyword>
<dbReference type="NCBIfam" id="TIGR01525">
    <property type="entry name" value="ATPase-IB_hvy"/>
    <property type="match status" value="1"/>
</dbReference>
<dbReference type="RefSeq" id="WP_137614821.1">
    <property type="nucleotide sequence ID" value="NZ_BJDI01000001.1"/>
</dbReference>
<dbReference type="InterPro" id="IPR059000">
    <property type="entry name" value="ATPase_P-type_domA"/>
</dbReference>
<dbReference type="InterPro" id="IPR027256">
    <property type="entry name" value="P-typ_ATPase_IB"/>
</dbReference>
<feature type="transmembrane region" description="Helical" evidence="9">
    <location>
        <begin position="7"/>
        <end position="24"/>
    </location>
</feature>
<feature type="transmembrane region" description="Helical" evidence="9">
    <location>
        <begin position="30"/>
        <end position="50"/>
    </location>
</feature>
<protein>
    <recommendedName>
        <fullName evidence="7">Cd(2+)-exporting ATPase</fullName>
        <ecNumber evidence="7">7.2.2.21</ecNumber>
    </recommendedName>
</protein>
<keyword evidence="9" id="KW-0067">ATP-binding</keyword>
<proteinExistence type="inferred from homology"/>
<dbReference type="NCBIfam" id="TIGR01494">
    <property type="entry name" value="ATPase_P-type"/>
    <property type="match status" value="1"/>
</dbReference>
<keyword evidence="12" id="KW-1185">Reference proteome</keyword>
<comment type="catalytic activity">
    <reaction evidence="8">
        <text>Cd(2+)(in) + ATP + H2O = Cd(2+)(out) + ADP + phosphate + H(+)</text>
        <dbReference type="Rhea" id="RHEA:12132"/>
        <dbReference type="ChEBI" id="CHEBI:15377"/>
        <dbReference type="ChEBI" id="CHEBI:15378"/>
        <dbReference type="ChEBI" id="CHEBI:30616"/>
        <dbReference type="ChEBI" id="CHEBI:43474"/>
        <dbReference type="ChEBI" id="CHEBI:48775"/>
        <dbReference type="ChEBI" id="CHEBI:456216"/>
        <dbReference type="EC" id="7.2.2.21"/>
    </reaction>
</comment>
<evidence type="ECO:0000256" key="6">
    <source>
        <dbReference type="ARBA" id="ARBA00023136"/>
    </source>
</evidence>
<dbReference type="SUPFAM" id="SSF81653">
    <property type="entry name" value="Calcium ATPase, transduction domain A"/>
    <property type="match status" value="1"/>
</dbReference>
<keyword evidence="6 9" id="KW-0472">Membrane</keyword>
<dbReference type="PRINTS" id="PR00120">
    <property type="entry name" value="HATPASE"/>
</dbReference>
<dbReference type="SUPFAM" id="SSF56784">
    <property type="entry name" value="HAD-like"/>
    <property type="match status" value="1"/>
</dbReference>
<comment type="similarity">
    <text evidence="2 9">Belongs to the cation transport ATPase (P-type) (TC 3.A.3) family. Type IB subfamily.</text>
</comment>
<dbReference type="Pfam" id="PF00702">
    <property type="entry name" value="Hydrolase"/>
    <property type="match status" value="1"/>
</dbReference>
<evidence type="ECO:0000313" key="12">
    <source>
        <dbReference type="Proteomes" id="UP001596171"/>
    </source>
</evidence>
<dbReference type="PROSITE" id="PS00154">
    <property type="entry name" value="ATPASE_E1_E2"/>
    <property type="match status" value="1"/>
</dbReference>
<comment type="caution">
    <text evidence="11">The sequence shown here is derived from an EMBL/GenBank/DDBJ whole genome shotgun (WGS) entry which is preliminary data.</text>
</comment>
<feature type="transmembrane region" description="Helical" evidence="9">
    <location>
        <begin position="550"/>
        <end position="573"/>
    </location>
</feature>
<feature type="domain" description="P-type ATPase A" evidence="10">
    <location>
        <begin position="112"/>
        <end position="211"/>
    </location>
</feature>
<dbReference type="CDD" id="cd07544">
    <property type="entry name" value="P-type_ATPase_HM"/>
    <property type="match status" value="1"/>
</dbReference>
<dbReference type="Pfam" id="PF00122">
    <property type="entry name" value="E1-E2_ATPase"/>
    <property type="match status" value="1"/>
</dbReference>
<evidence type="ECO:0000313" key="11">
    <source>
        <dbReference type="EMBL" id="MFC6200506.1"/>
    </source>
</evidence>
<evidence type="ECO:0000256" key="8">
    <source>
        <dbReference type="ARBA" id="ARBA00049338"/>
    </source>
</evidence>
<gene>
    <name evidence="11" type="ORF">ACFP1L_01185</name>
</gene>
<feature type="transmembrane region" description="Helical" evidence="9">
    <location>
        <begin position="252"/>
        <end position="272"/>
    </location>
</feature>
<evidence type="ECO:0000256" key="7">
    <source>
        <dbReference type="ARBA" id="ARBA00039103"/>
    </source>
</evidence>
<evidence type="ECO:0000256" key="9">
    <source>
        <dbReference type="RuleBase" id="RU362081"/>
    </source>
</evidence>
<dbReference type="SUPFAM" id="SSF81665">
    <property type="entry name" value="Calcium ATPase, transmembrane domain M"/>
    <property type="match status" value="1"/>
</dbReference>
<evidence type="ECO:0000256" key="2">
    <source>
        <dbReference type="ARBA" id="ARBA00006024"/>
    </source>
</evidence>
<dbReference type="InterPro" id="IPR018303">
    <property type="entry name" value="ATPase_P-typ_P_site"/>
</dbReference>
<dbReference type="Proteomes" id="UP001596171">
    <property type="component" value="Unassembled WGS sequence"/>
</dbReference>
<dbReference type="InterPro" id="IPR036412">
    <property type="entry name" value="HAD-like_sf"/>
</dbReference>
<keyword evidence="9" id="KW-0547">Nucleotide-binding</keyword>
<evidence type="ECO:0000256" key="4">
    <source>
        <dbReference type="ARBA" id="ARBA00022692"/>
    </source>
</evidence>
<keyword evidence="4 9" id="KW-0812">Transmembrane</keyword>
<dbReference type="EC" id="7.2.2.21" evidence="7"/>
<dbReference type="Gene3D" id="2.70.150.10">
    <property type="entry name" value="Calcium-transporting ATPase, cytoplasmic transduction domain A"/>
    <property type="match status" value="1"/>
</dbReference>
<dbReference type="PANTHER" id="PTHR48085:SF5">
    <property type="entry name" value="CADMIUM_ZINC-TRANSPORTING ATPASE HMA4-RELATED"/>
    <property type="match status" value="1"/>
</dbReference>
<keyword evidence="3" id="KW-0104">Cadmium</keyword>
<dbReference type="InterPro" id="IPR023298">
    <property type="entry name" value="ATPase_P-typ_TM_dom_sf"/>
</dbReference>
<dbReference type="PRINTS" id="PR00119">
    <property type="entry name" value="CATATPASE"/>
</dbReference>
<accession>A0ABW1SFP0</accession>
<dbReference type="Gene3D" id="3.40.1110.10">
    <property type="entry name" value="Calcium-transporting ATPase, cytoplasmic domain N"/>
    <property type="match status" value="1"/>
</dbReference>
<evidence type="ECO:0000256" key="1">
    <source>
        <dbReference type="ARBA" id="ARBA00004141"/>
    </source>
</evidence>
<sequence length="612" mass="64623">MRHYYKLTLTVSVGIVALILEFGLHQQLAAQIIITLTGSIMALSMFVEMVKTLRSGKYGVDLLAITAIVATLAVSEYWAGLVVLIMLTGGDSLEDYAAKRASTELKALLDNSPRTAHRLVNGQLTDIAVEDANVSDQLVVKPGELVPVDGHLIDGTALFDESSLTGESKPVEKVVGDDLMSGAVNGDSAVTMVVDKVAADSQYQQLVKLVKESEARPAKFVRLADRYAVPFTLVAYVIAGVAWAMSGDPHRFAEVLVVASPCPLILAAPVALVSGMSRTSRNGIVVKTGDMLEKLSTAKSAAFDKTGTITSGQLTVNKIVPQAAFTAETVLHLAASAEQNSSHILARSIVKYANDTPLSPANDLAEVTGNGVTAQVDDHEVKVGKLSFVDPETAQKPLAETAIYVAIDGHYAGYITFIDNVRPEAIATLQALHAEGVKNVMMLTGDQRAIADKIATEVGIDTVQADLLPADKIKNLKTIPKAGRPVIMVGDGVNDAPSLAVADVGIAMGAHGSTAASESADVVILKDDLSRVVTAIQIAKDTMAVAKQSVWIGIAICTILMLIASSGIIPALFGAMLQEVVDTVSILWALRALRDRPRLAIKAAPTKTIRQN</sequence>
<dbReference type="Gene3D" id="3.40.50.1000">
    <property type="entry name" value="HAD superfamily/HAD-like"/>
    <property type="match status" value="1"/>
</dbReference>